<keyword evidence="4" id="KW-1185">Reference proteome</keyword>
<feature type="domain" description="HMA" evidence="1">
    <location>
        <begin position="1"/>
        <end position="69"/>
    </location>
</feature>
<dbReference type="CDD" id="cd00371">
    <property type="entry name" value="HMA"/>
    <property type="match status" value="1"/>
</dbReference>
<gene>
    <name evidence="2" type="ORF">OBO34_01135</name>
    <name evidence="3" type="ORF">OBO34_14230</name>
</gene>
<evidence type="ECO:0000313" key="3">
    <source>
        <dbReference type="EMBL" id="MCU7379502.1"/>
    </source>
</evidence>
<dbReference type="SUPFAM" id="SSF55008">
    <property type="entry name" value="HMA, heavy metal-associated domain"/>
    <property type="match status" value="1"/>
</dbReference>
<dbReference type="EMBL" id="JAOSHN010000001">
    <property type="protein sequence ID" value="MCU7376953.1"/>
    <property type="molecule type" value="Genomic_DNA"/>
</dbReference>
<dbReference type="Proteomes" id="UP001065549">
    <property type="component" value="Unassembled WGS sequence"/>
</dbReference>
<name>A0A9J6QIN2_9FIRM</name>
<reference evidence="2" key="1">
    <citation type="submission" date="2022-09" db="EMBL/GenBank/DDBJ databases">
        <title>Culturomic study of gut microbiota in children with autism spectrum disorder.</title>
        <authorList>
            <person name="Efimov B.A."/>
            <person name="Chaplin A.V."/>
            <person name="Sokolova S.R."/>
            <person name="Pikina A.P."/>
            <person name="Korzhanova M."/>
            <person name="Belova V."/>
            <person name="Korostin D."/>
        </authorList>
    </citation>
    <scope>NUCLEOTIDE SEQUENCE</scope>
    <source>
        <strain evidence="2">ASD5510</strain>
    </source>
</reference>
<dbReference type="AlphaFoldDB" id="A0A9J6QIN2"/>
<dbReference type="InterPro" id="IPR036163">
    <property type="entry name" value="HMA_dom_sf"/>
</dbReference>
<dbReference type="RefSeq" id="WP_148398494.1">
    <property type="nucleotide sequence ID" value="NZ_JAJAGH010000005.1"/>
</dbReference>
<evidence type="ECO:0000313" key="2">
    <source>
        <dbReference type="EMBL" id="MCU7376953.1"/>
    </source>
</evidence>
<dbReference type="GO" id="GO:0046872">
    <property type="term" value="F:metal ion binding"/>
    <property type="evidence" value="ECO:0007669"/>
    <property type="project" value="InterPro"/>
</dbReference>
<dbReference type="Pfam" id="PF00403">
    <property type="entry name" value="HMA"/>
    <property type="match status" value="1"/>
</dbReference>
<dbReference type="PROSITE" id="PS50846">
    <property type="entry name" value="HMA_2"/>
    <property type="match status" value="1"/>
</dbReference>
<sequence length="72" mass="7995">MKKSFKLSELDCANCAAKMEAAINKLDSVDSATINFMSQRLILEADDDKFNEAVDLAQKAITKVERGCKIVR</sequence>
<protein>
    <submittedName>
        <fullName evidence="2">Cation transporter</fullName>
    </submittedName>
</protein>
<organism evidence="2 4">
    <name type="scientific">Hominibacterium faecale</name>
    <dbReference type="NCBI Taxonomy" id="2839743"/>
    <lineage>
        <taxon>Bacteria</taxon>
        <taxon>Bacillati</taxon>
        <taxon>Bacillota</taxon>
        <taxon>Clostridia</taxon>
        <taxon>Peptostreptococcales</taxon>
        <taxon>Anaerovoracaceae</taxon>
        <taxon>Hominibacterium</taxon>
    </lineage>
</organism>
<evidence type="ECO:0000313" key="4">
    <source>
        <dbReference type="Proteomes" id="UP001065549"/>
    </source>
</evidence>
<evidence type="ECO:0000259" key="1">
    <source>
        <dbReference type="PROSITE" id="PS50846"/>
    </source>
</evidence>
<accession>A0A9J6QIN2</accession>
<dbReference type="Gene3D" id="3.30.70.100">
    <property type="match status" value="1"/>
</dbReference>
<proteinExistence type="predicted"/>
<dbReference type="EMBL" id="JAOSHN010000005">
    <property type="protein sequence ID" value="MCU7379502.1"/>
    <property type="molecule type" value="Genomic_DNA"/>
</dbReference>
<comment type="caution">
    <text evidence="2">The sequence shown here is derived from an EMBL/GenBank/DDBJ whole genome shotgun (WGS) entry which is preliminary data.</text>
</comment>
<dbReference type="InterPro" id="IPR006121">
    <property type="entry name" value="HMA_dom"/>
</dbReference>